<feature type="domain" description="RING-type" evidence="2">
    <location>
        <begin position="80"/>
        <end position="122"/>
    </location>
</feature>
<keyword evidence="1" id="KW-0479">Metal-binding</keyword>
<dbReference type="SUPFAM" id="SSF57850">
    <property type="entry name" value="RING/U-box"/>
    <property type="match status" value="1"/>
</dbReference>
<dbReference type="InterPro" id="IPR051826">
    <property type="entry name" value="E3_ubiquitin-ligase_domain"/>
</dbReference>
<dbReference type="PROSITE" id="PS50089">
    <property type="entry name" value="ZF_RING_2"/>
    <property type="match status" value="1"/>
</dbReference>
<dbReference type="InterPro" id="IPR001841">
    <property type="entry name" value="Znf_RING"/>
</dbReference>
<keyword evidence="1" id="KW-0863">Zinc-finger</keyword>
<dbReference type="GeneID" id="63804337"/>
<dbReference type="GO" id="GO:0061630">
    <property type="term" value="F:ubiquitin protein ligase activity"/>
    <property type="evidence" value="ECO:0007669"/>
    <property type="project" value="TreeGrafter"/>
</dbReference>
<dbReference type="InterPro" id="IPR013083">
    <property type="entry name" value="Znf_RING/FYVE/PHD"/>
</dbReference>
<dbReference type="Proteomes" id="UP000193922">
    <property type="component" value="Unassembled WGS sequence"/>
</dbReference>
<dbReference type="Gene3D" id="3.30.40.10">
    <property type="entry name" value="Zinc/RING finger domain, C3HC4 (zinc finger)"/>
    <property type="match status" value="1"/>
</dbReference>
<dbReference type="FunFam" id="3.30.40.10:FF:000388">
    <property type="entry name" value="Putative RING zinc finger domain superfamily protein"/>
    <property type="match status" value="1"/>
</dbReference>
<organism evidence="3 4">
    <name type="scientific">Linderina pennispora</name>
    <dbReference type="NCBI Taxonomy" id="61395"/>
    <lineage>
        <taxon>Eukaryota</taxon>
        <taxon>Fungi</taxon>
        <taxon>Fungi incertae sedis</taxon>
        <taxon>Zoopagomycota</taxon>
        <taxon>Kickxellomycotina</taxon>
        <taxon>Kickxellomycetes</taxon>
        <taxon>Kickxellales</taxon>
        <taxon>Kickxellaceae</taxon>
        <taxon>Linderina</taxon>
    </lineage>
</organism>
<sequence>MDGQDLALRRQVRLTGTVPKQNKRVLTEREVSELPTFALTPSDITETFKMAQAGSEGHVTLAIPEPALVKEKLPLHEENCAVCLEDFRAGEQVRRLACRHYFHLQCIDPWLTAQAATCPLCNYNVAADNTTA</sequence>
<dbReference type="GO" id="GO:0008270">
    <property type="term" value="F:zinc ion binding"/>
    <property type="evidence" value="ECO:0007669"/>
    <property type="project" value="UniProtKB-KW"/>
</dbReference>
<proteinExistence type="predicted"/>
<reference evidence="3 4" key="1">
    <citation type="submission" date="2016-07" db="EMBL/GenBank/DDBJ databases">
        <title>Pervasive Adenine N6-methylation of Active Genes in Fungi.</title>
        <authorList>
            <consortium name="DOE Joint Genome Institute"/>
            <person name="Mondo S.J."/>
            <person name="Dannebaum R.O."/>
            <person name="Kuo R.C."/>
            <person name="Labutti K."/>
            <person name="Haridas S."/>
            <person name="Kuo A."/>
            <person name="Salamov A."/>
            <person name="Ahrendt S.R."/>
            <person name="Lipzen A."/>
            <person name="Sullivan W."/>
            <person name="Andreopoulos W.B."/>
            <person name="Clum A."/>
            <person name="Lindquist E."/>
            <person name="Daum C."/>
            <person name="Ramamoorthy G.K."/>
            <person name="Gryganskyi A."/>
            <person name="Culley D."/>
            <person name="Magnuson J.K."/>
            <person name="James T.Y."/>
            <person name="O'Malley M.A."/>
            <person name="Stajich J.E."/>
            <person name="Spatafora J.W."/>
            <person name="Visel A."/>
            <person name="Grigoriev I.V."/>
        </authorList>
    </citation>
    <scope>NUCLEOTIDE SEQUENCE [LARGE SCALE GENOMIC DNA]</scope>
    <source>
        <strain evidence="3 4">ATCC 12442</strain>
    </source>
</reference>
<name>A0A1Y1W8V2_9FUNG</name>
<evidence type="ECO:0000313" key="4">
    <source>
        <dbReference type="Proteomes" id="UP000193922"/>
    </source>
</evidence>
<dbReference type="SMART" id="SM00184">
    <property type="entry name" value="RING"/>
    <property type="match status" value="1"/>
</dbReference>
<keyword evidence="4" id="KW-1185">Reference proteome</keyword>
<evidence type="ECO:0000313" key="3">
    <source>
        <dbReference type="EMBL" id="ORX69676.1"/>
    </source>
</evidence>
<dbReference type="AlphaFoldDB" id="A0A1Y1W8V2"/>
<comment type="caution">
    <text evidence="3">The sequence shown here is derived from an EMBL/GenBank/DDBJ whole genome shotgun (WGS) entry which is preliminary data.</text>
</comment>
<protein>
    <recommendedName>
        <fullName evidence="2">RING-type domain-containing protein</fullName>
    </recommendedName>
</protein>
<dbReference type="PANTHER" id="PTHR22765">
    <property type="entry name" value="RING FINGER AND PROTEASE ASSOCIATED DOMAIN-CONTAINING"/>
    <property type="match status" value="1"/>
</dbReference>
<evidence type="ECO:0000256" key="1">
    <source>
        <dbReference type="PROSITE-ProRule" id="PRU00175"/>
    </source>
</evidence>
<keyword evidence="1" id="KW-0862">Zinc</keyword>
<evidence type="ECO:0000259" key="2">
    <source>
        <dbReference type="PROSITE" id="PS50089"/>
    </source>
</evidence>
<dbReference type="RefSeq" id="XP_040743364.1">
    <property type="nucleotide sequence ID" value="XM_040887689.1"/>
</dbReference>
<dbReference type="GO" id="GO:0006511">
    <property type="term" value="P:ubiquitin-dependent protein catabolic process"/>
    <property type="evidence" value="ECO:0007669"/>
    <property type="project" value="TreeGrafter"/>
</dbReference>
<dbReference type="CDD" id="cd16454">
    <property type="entry name" value="RING-H2_PA-TM-RING"/>
    <property type="match status" value="1"/>
</dbReference>
<gene>
    <name evidence="3" type="ORF">DL89DRAFT_267858</name>
</gene>
<dbReference type="PANTHER" id="PTHR22765:SF434">
    <property type="entry name" value="GB|AAD18119.1-RELATED"/>
    <property type="match status" value="1"/>
</dbReference>
<dbReference type="STRING" id="61395.A0A1Y1W8V2"/>
<dbReference type="Pfam" id="PF13639">
    <property type="entry name" value="zf-RING_2"/>
    <property type="match status" value="1"/>
</dbReference>
<dbReference type="EMBL" id="MCFD01000007">
    <property type="protein sequence ID" value="ORX69676.1"/>
    <property type="molecule type" value="Genomic_DNA"/>
</dbReference>
<dbReference type="OrthoDB" id="8062037at2759"/>
<accession>A0A1Y1W8V2</accession>